<protein>
    <submittedName>
        <fullName evidence="3">Uncharacterized protein</fullName>
    </submittedName>
</protein>
<keyword evidence="4" id="KW-1185">Reference proteome</keyword>
<proteinExistence type="predicted"/>
<comment type="caution">
    <text evidence="3">The sequence shown here is derived from an EMBL/GenBank/DDBJ whole genome shotgun (WGS) entry which is preliminary data.</text>
</comment>
<evidence type="ECO:0000313" key="4">
    <source>
        <dbReference type="Proteomes" id="UP000809290"/>
    </source>
</evidence>
<gene>
    <name evidence="3" type="ORF">JOE56_000700</name>
</gene>
<keyword evidence="2" id="KW-1133">Transmembrane helix</keyword>
<dbReference type="EMBL" id="JAFBCP010000001">
    <property type="protein sequence ID" value="MBM7816006.1"/>
    <property type="molecule type" value="Genomic_DNA"/>
</dbReference>
<reference evidence="3 4" key="1">
    <citation type="submission" date="2021-01" db="EMBL/GenBank/DDBJ databases">
        <title>Sequencing the genomes of 1000 actinobacteria strains.</title>
        <authorList>
            <person name="Klenk H.-P."/>
        </authorList>
    </citation>
    <scope>NUCLEOTIDE SEQUENCE [LARGE SCALE GENOMIC DNA]</scope>
    <source>
        <strain evidence="3 4">DSM 13657</strain>
    </source>
</reference>
<name>A0ABS2SID7_9MICO</name>
<evidence type="ECO:0000256" key="1">
    <source>
        <dbReference type="SAM" id="MobiDB-lite"/>
    </source>
</evidence>
<evidence type="ECO:0000313" key="3">
    <source>
        <dbReference type="EMBL" id="MBM7816006.1"/>
    </source>
</evidence>
<dbReference type="RefSeq" id="WP_204514858.1">
    <property type="nucleotide sequence ID" value="NZ_JAFBCP010000001.1"/>
</dbReference>
<feature type="region of interest" description="Disordered" evidence="1">
    <location>
        <begin position="1"/>
        <end position="40"/>
    </location>
</feature>
<feature type="transmembrane region" description="Helical" evidence="2">
    <location>
        <begin position="46"/>
        <end position="70"/>
    </location>
</feature>
<dbReference type="Proteomes" id="UP000809290">
    <property type="component" value="Unassembled WGS sequence"/>
</dbReference>
<keyword evidence="2" id="KW-0472">Membrane</keyword>
<evidence type="ECO:0000256" key="2">
    <source>
        <dbReference type="SAM" id="Phobius"/>
    </source>
</evidence>
<accession>A0ABS2SID7</accession>
<keyword evidence="2" id="KW-0812">Transmembrane</keyword>
<sequence>MQPYKSDPWSTDLYGLPSGPNTDPRPSPAPLHGPLARPRKRPRARLAVASGIIAASVLVVAVVCLALFFAP</sequence>
<organism evidence="3 4">
    <name type="scientific">Brevibacterium paucivorans</name>
    <dbReference type="NCBI Taxonomy" id="170994"/>
    <lineage>
        <taxon>Bacteria</taxon>
        <taxon>Bacillati</taxon>
        <taxon>Actinomycetota</taxon>
        <taxon>Actinomycetes</taxon>
        <taxon>Micrococcales</taxon>
        <taxon>Brevibacteriaceae</taxon>
        <taxon>Brevibacterium</taxon>
    </lineage>
</organism>